<evidence type="ECO:0000313" key="12">
    <source>
        <dbReference type="EMBL" id="PWJ22289.1"/>
    </source>
</evidence>
<comment type="subcellular location">
    <subcellularLocation>
        <location evidence="9">Cytoplasm</location>
    </subcellularLocation>
</comment>
<organism evidence="13 15">
    <name type="scientific">Jannaschia seohaensis</name>
    <dbReference type="NCBI Taxonomy" id="475081"/>
    <lineage>
        <taxon>Bacteria</taxon>
        <taxon>Pseudomonadati</taxon>
        <taxon>Pseudomonadota</taxon>
        <taxon>Alphaproteobacteria</taxon>
        <taxon>Rhodobacterales</taxon>
        <taxon>Roseobacteraceae</taxon>
        <taxon>Jannaschia</taxon>
    </lineage>
</organism>
<dbReference type="GO" id="GO:0005737">
    <property type="term" value="C:cytoplasm"/>
    <property type="evidence" value="ECO:0007669"/>
    <property type="project" value="UniProtKB-SubCell"/>
</dbReference>
<reference evidence="12 14" key="2">
    <citation type="submission" date="2018-03" db="EMBL/GenBank/DDBJ databases">
        <title>Genomic Encyclopedia of Archaeal and Bacterial Type Strains, Phase II (KMG-II): from individual species to whole genera.</title>
        <authorList>
            <person name="Goeker M."/>
        </authorList>
    </citation>
    <scope>NUCLEOTIDE SEQUENCE [LARGE SCALE GENOMIC DNA]</scope>
    <source>
        <strain evidence="12 14">DSM 25227</strain>
    </source>
</reference>
<evidence type="ECO:0000259" key="10">
    <source>
        <dbReference type="Pfam" id="PF01035"/>
    </source>
</evidence>
<dbReference type="GO" id="GO:0006307">
    <property type="term" value="P:DNA alkylation repair"/>
    <property type="evidence" value="ECO:0007669"/>
    <property type="project" value="UniProtKB-UniRule"/>
</dbReference>
<evidence type="ECO:0000256" key="2">
    <source>
        <dbReference type="ARBA" id="ARBA00008711"/>
    </source>
</evidence>
<protein>
    <recommendedName>
        <fullName evidence="9">Methylated-DNA--protein-cysteine methyltransferase</fullName>
        <ecNumber evidence="9">2.1.1.63</ecNumber>
    </recommendedName>
    <alternativeName>
        <fullName evidence="9">6-O-methylguanine-DNA methyltransferase</fullName>
        <shortName evidence="9">MGMT</shortName>
    </alternativeName>
    <alternativeName>
        <fullName evidence="9">O-6-methylguanine-DNA-alkyltransferase</fullName>
    </alternativeName>
</protein>
<dbReference type="PANTHER" id="PTHR10815">
    <property type="entry name" value="METHYLATED-DNA--PROTEIN-CYSTEINE METHYLTRANSFERASE"/>
    <property type="match status" value="1"/>
</dbReference>
<evidence type="ECO:0000313" key="14">
    <source>
        <dbReference type="Proteomes" id="UP000245839"/>
    </source>
</evidence>
<dbReference type="GO" id="GO:0003908">
    <property type="term" value="F:methylated-DNA-[protein]-cysteine S-methyltransferase activity"/>
    <property type="evidence" value="ECO:0007669"/>
    <property type="project" value="UniProtKB-UniRule"/>
</dbReference>
<name>A0A2Y9A8P4_9RHOB</name>
<dbReference type="GO" id="GO:0032259">
    <property type="term" value="P:methylation"/>
    <property type="evidence" value="ECO:0007669"/>
    <property type="project" value="UniProtKB-KW"/>
</dbReference>
<dbReference type="Gene3D" id="3.30.160.70">
    <property type="entry name" value="Methylated DNA-protein cysteine methyltransferase domain"/>
    <property type="match status" value="1"/>
</dbReference>
<evidence type="ECO:0000256" key="7">
    <source>
        <dbReference type="ARBA" id="ARBA00023204"/>
    </source>
</evidence>
<accession>A0A2Y9A8P4</accession>
<dbReference type="HAMAP" id="MF_00772">
    <property type="entry name" value="OGT"/>
    <property type="match status" value="1"/>
</dbReference>
<dbReference type="FunFam" id="1.10.10.10:FF:000214">
    <property type="entry name" value="Methylated-DNA--protein-cysteine methyltransferase"/>
    <property type="match status" value="1"/>
</dbReference>
<comment type="catalytic activity">
    <reaction evidence="1 9">
        <text>a 4-O-methyl-thymidine in DNA + L-cysteinyl-[protein] = a thymidine in DNA + S-methyl-L-cysteinyl-[protein]</text>
        <dbReference type="Rhea" id="RHEA:53428"/>
        <dbReference type="Rhea" id="RHEA-COMP:10131"/>
        <dbReference type="Rhea" id="RHEA-COMP:10132"/>
        <dbReference type="Rhea" id="RHEA-COMP:13555"/>
        <dbReference type="Rhea" id="RHEA-COMP:13556"/>
        <dbReference type="ChEBI" id="CHEBI:29950"/>
        <dbReference type="ChEBI" id="CHEBI:82612"/>
        <dbReference type="ChEBI" id="CHEBI:137386"/>
        <dbReference type="ChEBI" id="CHEBI:137387"/>
        <dbReference type="EC" id="2.1.1.63"/>
    </reaction>
</comment>
<sequence>MTRVVSVASPLGPLLLAGEAALTHLRFPGDAPDPTWRSDSDAFPEARAQLRAYFAGDLTRFDLPLAPEGTPFQRRVWAALQAIPMGETATYKDIATAIGQPGATRAVGRANGANPLPILIPCHRVVAADRLGGFSGPPEIKRALLELEGAQRQPRLL</sequence>
<dbReference type="RefSeq" id="WP_109562859.1">
    <property type="nucleotide sequence ID" value="NZ_QGDJ01000001.1"/>
</dbReference>
<dbReference type="Pfam" id="PF02870">
    <property type="entry name" value="Methyltransf_1N"/>
    <property type="match status" value="1"/>
</dbReference>
<dbReference type="EMBL" id="QGDJ01000001">
    <property type="protein sequence ID" value="PWJ22289.1"/>
    <property type="molecule type" value="Genomic_DNA"/>
</dbReference>
<dbReference type="EMBL" id="UETC01000001">
    <property type="protein sequence ID" value="SSA38567.1"/>
    <property type="molecule type" value="Genomic_DNA"/>
</dbReference>
<keyword evidence="5 9" id="KW-0808">Transferase</keyword>
<evidence type="ECO:0000256" key="3">
    <source>
        <dbReference type="ARBA" id="ARBA00022490"/>
    </source>
</evidence>
<comment type="function">
    <text evidence="9">Involved in the cellular defense against the biological effects of O6-methylguanine (O6-MeG) and O4-methylthymine (O4-MeT) in DNA. Repairs the methylated nucleobase in DNA by stoichiometrically transferring the methyl group to a cysteine residue in the enzyme. This is a suicide reaction: the enzyme is irreversibly inactivated.</text>
</comment>
<dbReference type="InterPro" id="IPR014048">
    <property type="entry name" value="MethylDNA_cys_MeTrfase_DNA-bd"/>
</dbReference>
<dbReference type="SUPFAM" id="SSF46767">
    <property type="entry name" value="Methylated DNA-protein cysteine methyltransferase, C-terminal domain"/>
    <property type="match status" value="1"/>
</dbReference>
<keyword evidence="3 9" id="KW-0963">Cytoplasm</keyword>
<dbReference type="InterPro" id="IPR008332">
    <property type="entry name" value="MethylG_MeTrfase_N"/>
</dbReference>
<reference evidence="13 15" key="1">
    <citation type="submission" date="2016-10" db="EMBL/GenBank/DDBJ databases">
        <authorList>
            <person name="Cai Z."/>
        </authorList>
    </citation>
    <scope>NUCLEOTIDE SEQUENCE [LARGE SCALE GENOMIC DNA]</scope>
    <source>
        <strain evidence="13 15">DSM 25227</strain>
    </source>
</reference>
<keyword evidence="4 9" id="KW-0489">Methyltransferase</keyword>
<dbReference type="NCBIfam" id="TIGR00589">
    <property type="entry name" value="ogt"/>
    <property type="match status" value="1"/>
</dbReference>
<dbReference type="Pfam" id="PF01035">
    <property type="entry name" value="DNA_binding_1"/>
    <property type="match status" value="1"/>
</dbReference>
<dbReference type="SUPFAM" id="SSF53155">
    <property type="entry name" value="Methylated DNA-protein cysteine methyltransferase domain"/>
    <property type="match status" value="1"/>
</dbReference>
<comment type="similarity">
    <text evidence="2 9">Belongs to the MGMT family.</text>
</comment>
<keyword evidence="14" id="KW-1185">Reference proteome</keyword>
<dbReference type="Proteomes" id="UP000251571">
    <property type="component" value="Unassembled WGS sequence"/>
</dbReference>
<dbReference type="AlphaFoldDB" id="A0A2Y9A8P4"/>
<dbReference type="InterPro" id="IPR036631">
    <property type="entry name" value="MGMT_N_sf"/>
</dbReference>
<evidence type="ECO:0000256" key="1">
    <source>
        <dbReference type="ARBA" id="ARBA00001286"/>
    </source>
</evidence>
<dbReference type="InterPro" id="IPR023546">
    <property type="entry name" value="MGMT"/>
</dbReference>
<keyword evidence="7 9" id="KW-0234">DNA repair</keyword>
<dbReference type="OrthoDB" id="9802228at2"/>
<dbReference type="InterPro" id="IPR036388">
    <property type="entry name" value="WH-like_DNA-bd_sf"/>
</dbReference>
<evidence type="ECO:0000313" key="15">
    <source>
        <dbReference type="Proteomes" id="UP000251571"/>
    </source>
</evidence>
<comment type="miscellaneous">
    <text evidence="9">This enzyme catalyzes only one turnover and therefore is not strictly catalytic. According to one definition, an enzyme is a biocatalyst that acts repeatedly and over many reaction cycles.</text>
</comment>
<dbReference type="PANTHER" id="PTHR10815:SF5">
    <property type="entry name" value="METHYLATED-DNA--PROTEIN-CYSTEINE METHYLTRANSFERASE"/>
    <property type="match status" value="1"/>
</dbReference>
<gene>
    <name evidence="12" type="ORF">BCF38_101700</name>
    <name evidence="13" type="ORF">SAMN05421539_101700</name>
</gene>
<keyword evidence="6 9" id="KW-0227">DNA damage</keyword>
<comment type="catalytic activity">
    <reaction evidence="8 9">
        <text>a 6-O-methyl-2'-deoxyguanosine in DNA + L-cysteinyl-[protein] = S-methyl-L-cysteinyl-[protein] + a 2'-deoxyguanosine in DNA</text>
        <dbReference type="Rhea" id="RHEA:24000"/>
        <dbReference type="Rhea" id="RHEA-COMP:10131"/>
        <dbReference type="Rhea" id="RHEA-COMP:10132"/>
        <dbReference type="Rhea" id="RHEA-COMP:11367"/>
        <dbReference type="Rhea" id="RHEA-COMP:11368"/>
        <dbReference type="ChEBI" id="CHEBI:29950"/>
        <dbReference type="ChEBI" id="CHEBI:82612"/>
        <dbReference type="ChEBI" id="CHEBI:85445"/>
        <dbReference type="ChEBI" id="CHEBI:85448"/>
        <dbReference type="EC" id="2.1.1.63"/>
    </reaction>
</comment>
<dbReference type="Gene3D" id="1.10.10.10">
    <property type="entry name" value="Winged helix-like DNA-binding domain superfamily/Winged helix DNA-binding domain"/>
    <property type="match status" value="1"/>
</dbReference>
<evidence type="ECO:0000256" key="5">
    <source>
        <dbReference type="ARBA" id="ARBA00022679"/>
    </source>
</evidence>
<feature type="domain" description="Methylated-DNA-[protein]-cysteine S-methyltransferase DNA binding" evidence="10">
    <location>
        <begin position="71"/>
        <end position="150"/>
    </location>
</feature>
<dbReference type="InterPro" id="IPR001497">
    <property type="entry name" value="MethylDNA_cys_MeTrfase_AS"/>
</dbReference>
<feature type="domain" description="Methylguanine DNA methyltransferase ribonuclease-like" evidence="11">
    <location>
        <begin position="8"/>
        <end position="67"/>
    </location>
</feature>
<evidence type="ECO:0000259" key="11">
    <source>
        <dbReference type="Pfam" id="PF02870"/>
    </source>
</evidence>
<evidence type="ECO:0000256" key="8">
    <source>
        <dbReference type="ARBA" id="ARBA00049348"/>
    </source>
</evidence>
<proteinExistence type="inferred from homology"/>
<feature type="active site" description="Nucleophile; methyl group acceptor" evidence="9">
    <location>
        <position position="122"/>
    </location>
</feature>
<evidence type="ECO:0000256" key="6">
    <source>
        <dbReference type="ARBA" id="ARBA00022763"/>
    </source>
</evidence>
<dbReference type="Proteomes" id="UP000245839">
    <property type="component" value="Unassembled WGS sequence"/>
</dbReference>
<dbReference type="InterPro" id="IPR036217">
    <property type="entry name" value="MethylDNA_cys_MeTrfase_DNAb"/>
</dbReference>
<dbReference type="PROSITE" id="PS00374">
    <property type="entry name" value="MGMT"/>
    <property type="match status" value="1"/>
</dbReference>
<evidence type="ECO:0000256" key="9">
    <source>
        <dbReference type="HAMAP-Rule" id="MF_00772"/>
    </source>
</evidence>
<dbReference type="CDD" id="cd06445">
    <property type="entry name" value="ATase"/>
    <property type="match status" value="1"/>
</dbReference>
<evidence type="ECO:0000256" key="4">
    <source>
        <dbReference type="ARBA" id="ARBA00022603"/>
    </source>
</evidence>
<dbReference type="EC" id="2.1.1.63" evidence="9"/>
<evidence type="ECO:0000313" key="13">
    <source>
        <dbReference type="EMBL" id="SSA38567.1"/>
    </source>
</evidence>